<accession>A0A8H6S5Z0</accession>
<sequence>MLTADTSSDLWARGVKPWTAYFREERAPPPPDEVVSESIPPHEPYTNADATKFLRRFDPAALQHVVGNTTLNLAFVNTVLRTTGPVISQDNGGLWQFVTPPGAFGRGRTAKHESSYYDWFNWILSYPAAHAVNAVRDRLYQDGGVPVPLNYSEAERVNETHVGSADILHQWYETGSSTPCTPHEFKRDKAMRVDGHSVLDFLYEQAGTSSGYAFRSCASLSTLGGKGKNVLCELINEMITADTGHGIICTQEQYAMIRVTDSLQLEISPVYALRDSPTQADDMALLVLFYAHAALRAGKTYQDAVTTAMRITLPLFPTSVFQPYEGVFRGGVIGRTKLVPKFAGSWFPLSLAWFDGTVRFDSNGITVAYGQLVFLLFPSPGLITKTSHDTSATERLVHEYNVYSTLQDLQGAAIPKVVGIFETKDSESRHTVLMMSWMGRALKTFNELNLHEKTVLFHRLIRLHRAGVQHNDLEPRNVTMSSSGPVIIDFDRASLNHNCPGALCKELLQVAQALGLDPVVELTALDAKAVATIRTYLPFVLIRKTTSAIKTMFHLFVDGIGKKNLEHGEYNSISPISED</sequence>
<organism evidence="1 2">
    <name type="scientific">Mycena indigotica</name>
    <dbReference type="NCBI Taxonomy" id="2126181"/>
    <lineage>
        <taxon>Eukaryota</taxon>
        <taxon>Fungi</taxon>
        <taxon>Dikarya</taxon>
        <taxon>Basidiomycota</taxon>
        <taxon>Agaricomycotina</taxon>
        <taxon>Agaricomycetes</taxon>
        <taxon>Agaricomycetidae</taxon>
        <taxon>Agaricales</taxon>
        <taxon>Marasmiineae</taxon>
        <taxon>Mycenaceae</taxon>
        <taxon>Mycena</taxon>
    </lineage>
</organism>
<name>A0A8H6S5Z0_9AGAR</name>
<dbReference type="EMBL" id="JACAZF010000011">
    <property type="protein sequence ID" value="KAF7292958.1"/>
    <property type="molecule type" value="Genomic_DNA"/>
</dbReference>
<evidence type="ECO:0000313" key="2">
    <source>
        <dbReference type="Proteomes" id="UP000636479"/>
    </source>
</evidence>
<keyword evidence="1" id="KW-0418">Kinase</keyword>
<proteinExistence type="predicted"/>
<dbReference type="AlphaFoldDB" id="A0A8H6S5Z0"/>
<dbReference type="SUPFAM" id="SSF56112">
    <property type="entry name" value="Protein kinase-like (PK-like)"/>
    <property type="match status" value="1"/>
</dbReference>
<comment type="caution">
    <text evidence="1">The sequence shown here is derived from an EMBL/GenBank/DDBJ whole genome shotgun (WGS) entry which is preliminary data.</text>
</comment>
<keyword evidence="1" id="KW-0808">Transferase</keyword>
<dbReference type="GO" id="GO:0016301">
    <property type="term" value="F:kinase activity"/>
    <property type="evidence" value="ECO:0007669"/>
    <property type="project" value="UniProtKB-KW"/>
</dbReference>
<evidence type="ECO:0000313" key="1">
    <source>
        <dbReference type="EMBL" id="KAF7292958.1"/>
    </source>
</evidence>
<protein>
    <submittedName>
        <fullName evidence="1">Kinase-like protein</fullName>
    </submittedName>
</protein>
<dbReference type="GeneID" id="59350976"/>
<dbReference type="OrthoDB" id="2521594at2759"/>
<dbReference type="RefSeq" id="XP_037215386.1">
    <property type="nucleotide sequence ID" value="XM_037368460.1"/>
</dbReference>
<reference evidence="1" key="1">
    <citation type="submission" date="2020-05" db="EMBL/GenBank/DDBJ databases">
        <title>Mycena genomes resolve the evolution of fungal bioluminescence.</title>
        <authorList>
            <person name="Tsai I.J."/>
        </authorList>
    </citation>
    <scope>NUCLEOTIDE SEQUENCE</scope>
    <source>
        <strain evidence="1">171206Taipei</strain>
    </source>
</reference>
<dbReference type="Gene3D" id="1.10.510.10">
    <property type="entry name" value="Transferase(Phosphotransferase) domain 1"/>
    <property type="match status" value="1"/>
</dbReference>
<dbReference type="InterPro" id="IPR011009">
    <property type="entry name" value="Kinase-like_dom_sf"/>
</dbReference>
<keyword evidence="2" id="KW-1185">Reference proteome</keyword>
<dbReference type="Proteomes" id="UP000636479">
    <property type="component" value="Unassembled WGS sequence"/>
</dbReference>
<gene>
    <name evidence="1" type="ORF">MIND_01195000</name>
</gene>